<evidence type="ECO:0000313" key="3">
    <source>
        <dbReference type="WBParaSite" id="HPLM_0001230401-mRNA-1"/>
    </source>
</evidence>
<dbReference type="WBParaSite" id="HPLM_0001230401-mRNA-1">
    <property type="protein sequence ID" value="HPLM_0001230401-mRNA-1"/>
    <property type="gene ID" value="HPLM_0001230401"/>
</dbReference>
<proteinExistence type="predicted"/>
<accession>A0A0N4WM82</accession>
<name>A0A0N4WM82_HAEPC</name>
<organism evidence="3">
    <name type="scientific">Haemonchus placei</name>
    <name type="common">Barber's pole worm</name>
    <dbReference type="NCBI Taxonomy" id="6290"/>
    <lineage>
        <taxon>Eukaryota</taxon>
        <taxon>Metazoa</taxon>
        <taxon>Ecdysozoa</taxon>
        <taxon>Nematoda</taxon>
        <taxon>Chromadorea</taxon>
        <taxon>Rhabditida</taxon>
        <taxon>Rhabditina</taxon>
        <taxon>Rhabditomorpha</taxon>
        <taxon>Strongyloidea</taxon>
        <taxon>Trichostrongylidae</taxon>
        <taxon>Haemonchus</taxon>
    </lineage>
</organism>
<dbReference type="Proteomes" id="UP000268014">
    <property type="component" value="Unassembled WGS sequence"/>
</dbReference>
<sequence>MTINDETVKYKNVKINGSQGENSNYLVASVSILNWDVDRFVEVLATVR</sequence>
<reference evidence="3" key="1">
    <citation type="submission" date="2017-02" db="UniProtKB">
        <authorList>
            <consortium name="WormBaseParasite"/>
        </authorList>
    </citation>
    <scope>IDENTIFICATION</scope>
</reference>
<evidence type="ECO:0000313" key="1">
    <source>
        <dbReference type="EMBL" id="VDO45283.1"/>
    </source>
</evidence>
<protein>
    <submittedName>
        <fullName evidence="3">Ribonucleoside hydrolase</fullName>
    </submittedName>
</protein>
<dbReference type="AlphaFoldDB" id="A0A0N4WM82"/>
<gene>
    <name evidence="1" type="ORF">HPLM_LOCUS12296</name>
</gene>
<dbReference type="EMBL" id="UZAF01017821">
    <property type="protein sequence ID" value="VDO45283.1"/>
    <property type="molecule type" value="Genomic_DNA"/>
</dbReference>
<evidence type="ECO:0000313" key="2">
    <source>
        <dbReference type="Proteomes" id="UP000268014"/>
    </source>
</evidence>
<reference evidence="1 2" key="2">
    <citation type="submission" date="2018-11" db="EMBL/GenBank/DDBJ databases">
        <authorList>
            <consortium name="Pathogen Informatics"/>
        </authorList>
    </citation>
    <scope>NUCLEOTIDE SEQUENCE [LARGE SCALE GENOMIC DNA]</scope>
    <source>
        <strain evidence="1 2">MHpl1</strain>
    </source>
</reference>
<keyword evidence="2" id="KW-1185">Reference proteome</keyword>